<feature type="compositionally biased region" description="Basic and acidic residues" evidence="1">
    <location>
        <begin position="243"/>
        <end position="263"/>
    </location>
</feature>
<sequence length="263" mass="29005">MTNLPLRPSGQAERHGEQLPGIAELDRYLGYGNSYSNQPHISMYQPHGYAPIQRPDTPASTASQTSRGSSPAQPLSTEAKKVKERNARKTEATIRCWIEDMLHVYTGYDPAKTQTAGNGRLAGLVGDKTENALAVGGLLESLLCRDLLAAYDQDQAQSPGVAFGAGPHVSAVQAQMRGSMQNSVTRGSVLAGTLLDAGDEARCDHDPKSKSCNKHHTPDYRFCRREQCKRTFVRNLKRNERKHQRDPEPRGSRARNIRESRLA</sequence>
<feature type="region of interest" description="Disordered" evidence="1">
    <location>
        <begin position="236"/>
        <end position="263"/>
    </location>
</feature>
<evidence type="ECO:0000256" key="1">
    <source>
        <dbReference type="SAM" id="MobiDB-lite"/>
    </source>
</evidence>
<protein>
    <submittedName>
        <fullName evidence="2">Uncharacterized protein</fullName>
    </submittedName>
</protein>
<organism evidence="2 3">
    <name type="scientific">Friedmanniomyces endolithicus</name>
    <dbReference type="NCBI Taxonomy" id="329885"/>
    <lineage>
        <taxon>Eukaryota</taxon>
        <taxon>Fungi</taxon>
        <taxon>Dikarya</taxon>
        <taxon>Ascomycota</taxon>
        <taxon>Pezizomycotina</taxon>
        <taxon>Dothideomycetes</taxon>
        <taxon>Dothideomycetidae</taxon>
        <taxon>Mycosphaerellales</taxon>
        <taxon>Teratosphaeriaceae</taxon>
        <taxon>Friedmanniomyces</taxon>
    </lineage>
</organism>
<gene>
    <name evidence="2" type="ORF">LTR91_015277</name>
</gene>
<dbReference type="AlphaFoldDB" id="A0AAN6KAL8"/>
<evidence type="ECO:0000313" key="2">
    <source>
        <dbReference type="EMBL" id="KAK0972051.1"/>
    </source>
</evidence>
<proteinExistence type="predicted"/>
<keyword evidence="3" id="KW-1185">Reference proteome</keyword>
<comment type="caution">
    <text evidence="2">The sequence shown here is derived from an EMBL/GenBank/DDBJ whole genome shotgun (WGS) entry which is preliminary data.</text>
</comment>
<evidence type="ECO:0000313" key="3">
    <source>
        <dbReference type="Proteomes" id="UP001175353"/>
    </source>
</evidence>
<dbReference type="EMBL" id="JAUJLE010000172">
    <property type="protein sequence ID" value="KAK0972051.1"/>
    <property type="molecule type" value="Genomic_DNA"/>
</dbReference>
<dbReference type="Proteomes" id="UP001175353">
    <property type="component" value="Unassembled WGS sequence"/>
</dbReference>
<feature type="compositionally biased region" description="Polar residues" evidence="1">
    <location>
        <begin position="58"/>
        <end position="76"/>
    </location>
</feature>
<accession>A0AAN6KAL8</accession>
<feature type="region of interest" description="Disordered" evidence="1">
    <location>
        <begin position="40"/>
        <end position="86"/>
    </location>
</feature>
<reference evidence="2" key="1">
    <citation type="submission" date="2023-06" db="EMBL/GenBank/DDBJ databases">
        <title>Black Yeasts Isolated from many extreme environments.</title>
        <authorList>
            <person name="Coleine C."/>
            <person name="Stajich J.E."/>
            <person name="Selbmann L."/>
        </authorList>
    </citation>
    <scope>NUCLEOTIDE SEQUENCE</scope>
    <source>
        <strain evidence="2">CCFEE 5200</strain>
    </source>
</reference>
<name>A0AAN6KAL8_9PEZI</name>